<dbReference type="Proteomes" id="UP001610335">
    <property type="component" value="Unassembled WGS sequence"/>
</dbReference>
<dbReference type="Gene3D" id="1.10.10.800">
    <property type="match status" value="1"/>
</dbReference>
<dbReference type="EMBL" id="JBFXLS010000099">
    <property type="protein sequence ID" value="KAL2816618.1"/>
    <property type="molecule type" value="Genomic_DNA"/>
</dbReference>
<feature type="compositionally biased region" description="Acidic residues" evidence="2">
    <location>
        <begin position="217"/>
        <end position="226"/>
    </location>
</feature>
<gene>
    <name evidence="4" type="ORF">BDW59DRAFT_166263</name>
</gene>
<comment type="similarity">
    <text evidence="1">Belongs to the polyketide transferase af380 family.</text>
</comment>
<feature type="domain" description="AB hydrolase-1" evidence="3">
    <location>
        <begin position="30"/>
        <end position="300"/>
    </location>
</feature>
<feature type="region of interest" description="Disordered" evidence="2">
    <location>
        <begin position="189"/>
        <end position="232"/>
    </location>
</feature>
<organism evidence="4 5">
    <name type="scientific">Aspergillus cavernicola</name>
    <dbReference type="NCBI Taxonomy" id="176166"/>
    <lineage>
        <taxon>Eukaryota</taxon>
        <taxon>Fungi</taxon>
        <taxon>Dikarya</taxon>
        <taxon>Ascomycota</taxon>
        <taxon>Pezizomycotina</taxon>
        <taxon>Eurotiomycetes</taxon>
        <taxon>Eurotiomycetidae</taxon>
        <taxon>Eurotiales</taxon>
        <taxon>Aspergillaceae</taxon>
        <taxon>Aspergillus</taxon>
        <taxon>Aspergillus subgen. Nidulantes</taxon>
    </lineage>
</organism>
<comment type="caution">
    <text evidence="4">The sequence shown here is derived from an EMBL/GenBank/DDBJ whole genome shotgun (WGS) entry which is preliminary data.</text>
</comment>
<dbReference type="InterPro" id="IPR000073">
    <property type="entry name" value="AB_hydrolase_1"/>
</dbReference>
<dbReference type="SUPFAM" id="SSF53474">
    <property type="entry name" value="alpha/beta-Hydrolases"/>
    <property type="match status" value="1"/>
</dbReference>
<evidence type="ECO:0000256" key="1">
    <source>
        <dbReference type="ARBA" id="ARBA00029464"/>
    </source>
</evidence>
<accession>A0ABR4HMB6</accession>
<feature type="compositionally biased region" description="Basic and acidic residues" evidence="2">
    <location>
        <begin position="198"/>
        <end position="215"/>
    </location>
</feature>
<reference evidence="4 5" key="1">
    <citation type="submission" date="2024-07" db="EMBL/GenBank/DDBJ databases">
        <title>Section-level genome sequencing and comparative genomics of Aspergillus sections Usti and Cavernicolus.</title>
        <authorList>
            <consortium name="Lawrence Berkeley National Laboratory"/>
            <person name="Nybo J.L."/>
            <person name="Vesth T.C."/>
            <person name="Theobald S."/>
            <person name="Frisvad J.C."/>
            <person name="Larsen T.O."/>
            <person name="Kjaerboelling I."/>
            <person name="Rothschild-Mancinelli K."/>
            <person name="Lyhne E.K."/>
            <person name="Kogle M.E."/>
            <person name="Barry K."/>
            <person name="Clum A."/>
            <person name="Na H."/>
            <person name="Ledsgaard L."/>
            <person name="Lin J."/>
            <person name="Lipzen A."/>
            <person name="Kuo A."/>
            <person name="Riley R."/>
            <person name="Mondo S."/>
            <person name="LaButti K."/>
            <person name="Haridas S."/>
            <person name="Pangalinan J."/>
            <person name="Salamov A.A."/>
            <person name="Simmons B.A."/>
            <person name="Magnuson J.K."/>
            <person name="Chen J."/>
            <person name="Drula E."/>
            <person name="Henrissat B."/>
            <person name="Wiebenga A."/>
            <person name="Lubbers R.J."/>
            <person name="Gomes A.C."/>
            <person name="Makela M.R."/>
            <person name="Stajich J."/>
            <person name="Grigoriev I.V."/>
            <person name="Mortensen U.H."/>
            <person name="De vries R.P."/>
            <person name="Baker S.E."/>
            <person name="Andersen M.R."/>
        </authorList>
    </citation>
    <scope>NUCLEOTIDE SEQUENCE [LARGE SCALE GENOMIC DNA]</scope>
    <source>
        <strain evidence="4 5">CBS 600.67</strain>
    </source>
</reference>
<dbReference type="GO" id="GO:0016787">
    <property type="term" value="F:hydrolase activity"/>
    <property type="evidence" value="ECO:0007669"/>
    <property type="project" value="UniProtKB-KW"/>
</dbReference>
<evidence type="ECO:0000259" key="3">
    <source>
        <dbReference type="Pfam" id="PF00561"/>
    </source>
</evidence>
<dbReference type="Gene3D" id="3.40.50.1820">
    <property type="entry name" value="alpha/beta hydrolase"/>
    <property type="match status" value="1"/>
</dbReference>
<keyword evidence="4" id="KW-0378">Hydrolase</keyword>
<keyword evidence="5" id="KW-1185">Reference proteome</keyword>
<protein>
    <submittedName>
        <fullName evidence="4">Alpha/Beta hydrolase protein</fullName>
    </submittedName>
</protein>
<sequence length="330" mass="36690">MAKSYQNVHFKSLDGISLRGRLYPAAQRGPAVILSPGYNVVLENFPPGVPEQLQKAHITALVYDPRNTGKSGGFPRNDINPCKQVEDYSDAFCYLTTLPIVDPRAIVFWGISLSAGIALSAAAVDRRIAAVIAIAPIFRFVPVTEADAGRLKSKMLKDREAQVIRGSPGYILPIAESLAEIPFNSHVNANREEEEEGKQEAEELRRQHEHWKQDAAADGDEEFDDETLTHNPYGTTLQSYHRMFLFEPVPEAMVKAVSPTPVMFVTPGEDQISPPEQQTAAFEGLRGPKRQVVASGKEHIYVLHGAEMPMLMKWQIDFIWQVVRGLLKST</sequence>
<evidence type="ECO:0000313" key="5">
    <source>
        <dbReference type="Proteomes" id="UP001610335"/>
    </source>
</evidence>
<proteinExistence type="inferred from homology"/>
<evidence type="ECO:0000313" key="4">
    <source>
        <dbReference type="EMBL" id="KAL2816618.1"/>
    </source>
</evidence>
<dbReference type="InterPro" id="IPR051411">
    <property type="entry name" value="Polyketide_trans_af380"/>
</dbReference>
<name>A0ABR4HMB6_9EURO</name>
<dbReference type="PANTHER" id="PTHR47751:SF2">
    <property type="entry name" value="DLTD N-TERMINAL DOMAIN PROTEIN (AFU_ORTHOLOGUE AFUA_8G00380)-RELATED"/>
    <property type="match status" value="1"/>
</dbReference>
<dbReference type="InterPro" id="IPR029058">
    <property type="entry name" value="AB_hydrolase_fold"/>
</dbReference>
<dbReference type="Pfam" id="PF00561">
    <property type="entry name" value="Abhydrolase_1"/>
    <property type="match status" value="1"/>
</dbReference>
<dbReference type="PANTHER" id="PTHR47751">
    <property type="entry name" value="SUPERFAMILY HYDROLASE, PUTATIVE (AFU_ORTHOLOGUE AFUA_2G16580)-RELATED"/>
    <property type="match status" value="1"/>
</dbReference>
<evidence type="ECO:0000256" key="2">
    <source>
        <dbReference type="SAM" id="MobiDB-lite"/>
    </source>
</evidence>